<dbReference type="eggNOG" id="COG0297">
    <property type="taxonomic scope" value="Bacteria"/>
</dbReference>
<dbReference type="Proteomes" id="UP000003874">
    <property type="component" value="Unassembled WGS sequence"/>
</dbReference>
<organism evidence="1 2">
    <name type="scientific">Segatella salivae DSM 15606</name>
    <dbReference type="NCBI Taxonomy" id="888832"/>
    <lineage>
        <taxon>Bacteria</taxon>
        <taxon>Pseudomonadati</taxon>
        <taxon>Bacteroidota</taxon>
        <taxon>Bacteroidia</taxon>
        <taxon>Bacteroidales</taxon>
        <taxon>Prevotellaceae</taxon>
        <taxon>Segatella</taxon>
    </lineage>
</organism>
<dbReference type="EMBL" id="AEQO01000164">
    <property type="protein sequence ID" value="EFV03812.1"/>
    <property type="molecule type" value="Genomic_DNA"/>
</dbReference>
<keyword evidence="2" id="KW-1185">Reference proteome</keyword>
<evidence type="ECO:0000313" key="2">
    <source>
        <dbReference type="Proteomes" id="UP000003874"/>
    </source>
</evidence>
<dbReference type="Gene3D" id="3.40.50.2000">
    <property type="entry name" value="Glycogen Phosphorylase B"/>
    <property type="match status" value="2"/>
</dbReference>
<proteinExistence type="predicted"/>
<name>E6MRC2_9BACT</name>
<dbReference type="STRING" id="888832.HMPREF9420_2040"/>
<dbReference type="HOGENOM" id="CLU_009583_28_2_10"/>
<reference evidence="1 2" key="1">
    <citation type="submission" date="2010-12" db="EMBL/GenBank/DDBJ databases">
        <authorList>
            <person name="Muzny D."/>
            <person name="Qin X."/>
            <person name="Deng J."/>
            <person name="Jiang H."/>
            <person name="Liu Y."/>
            <person name="Qu J."/>
            <person name="Song X.-Z."/>
            <person name="Zhang L."/>
            <person name="Thornton R."/>
            <person name="Coyle M."/>
            <person name="Francisco L."/>
            <person name="Jackson L."/>
            <person name="Javaid M."/>
            <person name="Korchina V."/>
            <person name="Kovar C."/>
            <person name="Mata R."/>
            <person name="Mathew T."/>
            <person name="Ngo R."/>
            <person name="Nguyen L."/>
            <person name="Nguyen N."/>
            <person name="Okwuonu G."/>
            <person name="Ongeri F."/>
            <person name="Pham C."/>
            <person name="Simmons D."/>
            <person name="Wilczek-Boney K."/>
            <person name="Hale W."/>
            <person name="Jakkamsetti A."/>
            <person name="Pham P."/>
            <person name="Ruth R."/>
            <person name="San Lucas F."/>
            <person name="Warren J."/>
            <person name="Zhang J."/>
            <person name="Zhao Z."/>
            <person name="Zhou C."/>
            <person name="Zhu D."/>
            <person name="Lee S."/>
            <person name="Bess C."/>
            <person name="Blankenburg K."/>
            <person name="Forbes L."/>
            <person name="Fu Q."/>
            <person name="Gubbala S."/>
            <person name="Hirani K."/>
            <person name="Jayaseelan J.C."/>
            <person name="Lara F."/>
            <person name="Munidasa M."/>
            <person name="Palculict T."/>
            <person name="Patil S."/>
            <person name="Pu L.-L."/>
            <person name="Saada N."/>
            <person name="Tang L."/>
            <person name="Weissenberger G."/>
            <person name="Zhu Y."/>
            <person name="Hemphill L."/>
            <person name="Shang Y."/>
            <person name="Youmans B."/>
            <person name="Ayvaz T."/>
            <person name="Ross M."/>
            <person name="Santibanez J."/>
            <person name="Aqrawi P."/>
            <person name="Gross S."/>
            <person name="Joshi V."/>
            <person name="Fowler G."/>
            <person name="Nazareth L."/>
            <person name="Reid J."/>
            <person name="Worley K."/>
            <person name="Petrosino J."/>
            <person name="Highlander S."/>
            <person name="Gibbs R."/>
        </authorList>
    </citation>
    <scope>NUCLEOTIDE SEQUENCE [LARGE SCALE GENOMIC DNA]</scope>
    <source>
        <strain evidence="1 2">DSM 15606</strain>
    </source>
</reference>
<keyword evidence="1" id="KW-0328">Glycosyltransferase</keyword>
<dbReference type="GO" id="GO:0016757">
    <property type="term" value="F:glycosyltransferase activity"/>
    <property type="evidence" value="ECO:0007669"/>
    <property type="project" value="UniProtKB-KW"/>
</dbReference>
<keyword evidence="1" id="KW-0808">Transferase</keyword>
<sequence length="432" mass="49089">MQKVSKKRMRVLIINTSEHTGGAAVAANRLMDALNNNGVKAKMLVRDKLTDDITVVGLKHKLLNYWRFLWERWCLFCHLHFKRTHLFEIDMANTGTDVTRLPEFKEADVIHLSWINQGMLSLKDIRKILDSGKPVVWTMHDIWPATGICHVALNCRRYQTSCGYCRLLPHGGSVHDLSYQVFKRKKSLLNRRTISFVTCSKWLEKEAKKSAILYGQPICSIPNPIDTHVFRPIDRKLARQRARIPQDMKVILFAAQRIINENKGIFYLIEACHKMAAEHPEIVHKTFVAVLGGGKGNIGDVFDFCTGKLGYVNDTRQLVDIYNAADVFVLPSLSENLPNTIMEAMACGVPSVGFNVGGIPEEIDHKKNGYVAAYRDVDDLAKGLYWVLYEADYDALSREAVHKVVTNYSQHAVAMKYIDVYNEAIALKNFHL</sequence>
<dbReference type="PANTHER" id="PTHR12526:SF637">
    <property type="entry name" value="GLYCOSYLTRANSFERASE EPSF-RELATED"/>
    <property type="match status" value="1"/>
</dbReference>
<protein>
    <submittedName>
        <fullName evidence="1">Glycosyltransferase, group 1 family protein</fullName>
        <ecNumber evidence="1">2.4.-.-</ecNumber>
    </submittedName>
</protein>
<evidence type="ECO:0000313" key="1">
    <source>
        <dbReference type="EMBL" id="EFV03812.1"/>
    </source>
</evidence>
<comment type="caution">
    <text evidence="1">The sequence shown here is derived from an EMBL/GenBank/DDBJ whole genome shotgun (WGS) entry which is preliminary data.</text>
</comment>
<dbReference type="Pfam" id="PF13692">
    <property type="entry name" value="Glyco_trans_1_4"/>
    <property type="match status" value="1"/>
</dbReference>
<accession>E6MRC2</accession>
<dbReference type="CDD" id="cd03825">
    <property type="entry name" value="GT4_WcaC-like"/>
    <property type="match status" value="1"/>
</dbReference>
<dbReference type="AlphaFoldDB" id="E6MRC2"/>
<dbReference type="PANTHER" id="PTHR12526">
    <property type="entry name" value="GLYCOSYLTRANSFERASE"/>
    <property type="match status" value="1"/>
</dbReference>
<gene>
    <name evidence="1" type="ORF">HMPREF9420_2040</name>
</gene>
<dbReference type="SUPFAM" id="SSF53756">
    <property type="entry name" value="UDP-Glycosyltransferase/glycogen phosphorylase"/>
    <property type="match status" value="1"/>
</dbReference>
<dbReference type="EC" id="2.4.-.-" evidence="1"/>